<protein>
    <submittedName>
        <fullName evidence="1">Uncharacterized protein</fullName>
    </submittedName>
</protein>
<organism evidence="1 2">
    <name type="scientific">Eleginops maclovinus</name>
    <name type="common">Patagonian blennie</name>
    <name type="synonym">Eleginus maclovinus</name>
    <dbReference type="NCBI Taxonomy" id="56733"/>
    <lineage>
        <taxon>Eukaryota</taxon>
        <taxon>Metazoa</taxon>
        <taxon>Chordata</taxon>
        <taxon>Craniata</taxon>
        <taxon>Vertebrata</taxon>
        <taxon>Euteleostomi</taxon>
        <taxon>Actinopterygii</taxon>
        <taxon>Neopterygii</taxon>
        <taxon>Teleostei</taxon>
        <taxon>Neoteleostei</taxon>
        <taxon>Acanthomorphata</taxon>
        <taxon>Eupercaria</taxon>
        <taxon>Perciformes</taxon>
        <taxon>Notothenioidei</taxon>
        <taxon>Eleginopidae</taxon>
        <taxon>Eleginops</taxon>
    </lineage>
</organism>
<reference evidence="1 2" key="1">
    <citation type="journal article" date="2023" name="Genes (Basel)">
        <title>Chromosome-Level Genome Assembly and Circadian Gene Repertoire of the Patagonia Blennie Eleginops maclovinus-The Closest Ancestral Proxy of Antarctic Cryonotothenioids.</title>
        <authorList>
            <person name="Cheng C.C."/>
            <person name="Rivera-Colon A.G."/>
            <person name="Minhas B.F."/>
            <person name="Wilson L."/>
            <person name="Rayamajhi N."/>
            <person name="Vargas-Chacoff L."/>
            <person name="Catchen J.M."/>
        </authorList>
    </citation>
    <scope>NUCLEOTIDE SEQUENCE [LARGE SCALE GENOMIC DNA]</scope>
    <source>
        <strain evidence="1">JMC-PN-2008</strain>
    </source>
</reference>
<accession>A0AAN7WSU1</accession>
<name>A0AAN7WSU1_ELEMC</name>
<proteinExistence type="predicted"/>
<evidence type="ECO:0000313" key="2">
    <source>
        <dbReference type="Proteomes" id="UP001346869"/>
    </source>
</evidence>
<reference evidence="1 2" key="2">
    <citation type="journal article" date="2023" name="Mol. Biol. Evol.">
        <title>Genomics of Secondarily Temperate Adaptation in the Only Non-Antarctic Icefish.</title>
        <authorList>
            <person name="Rivera-Colon A.G."/>
            <person name="Rayamajhi N."/>
            <person name="Minhas B.F."/>
            <person name="Madrigal G."/>
            <person name="Bilyk K.T."/>
            <person name="Yoon V."/>
            <person name="Hune M."/>
            <person name="Gregory S."/>
            <person name="Cheng C.H.C."/>
            <person name="Catchen J.M."/>
        </authorList>
    </citation>
    <scope>NUCLEOTIDE SEQUENCE [LARGE SCALE GENOMIC DNA]</scope>
    <source>
        <strain evidence="1">JMC-PN-2008</strain>
    </source>
</reference>
<keyword evidence="2" id="KW-1185">Reference proteome</keyword>
<dbReference type="PROSITE" id="PS51257">
    <property type="entry name" value="PROKAR_LIPOPROTEIN"/>
    <property type="match status" value="1"/>
</dbReference>
<sequence length="102" mass="10280">MRKTHGWITATPPTDRGNISANGVAAACSAAAAAADGGGGGGFTSHSRKDLFVSAAPPASTESVKALCASLIRSDVTVQKEGLSALIRASCLERSRAKPNRA</sequence>
<gene>
    <name evidence="1" type="ORF">PBY51_023236</name>
</gene>
<dbReference type="EMBL" id="JAUZQC010000021">
    <property type="protein sequence ID" value="KAK5851701.1"/>
    <property type="molecule type" value="Genomic_DNA"/>
</dbReference>
<comment type="caution">
    <text evidence="1">The sequence shown here is derived from an EMBL/GenBank/DDBJ whole genome shotgun (WGS) entry which is preliminary data.</text>
</comment>
<dbReference type="Proteomes" id="UP001346869">
    <property type="component" value="Unassembled WGS sequence"/>
</dbReference>
<evidence type="ECO:0000313" key="1">
    <source>
        <dbReference type="EMBL" id="KAK5851701.1"/>
    </source>
</evidence>
<dbReference type="AlphaFoldDB" id="A0AAN7WSU1"/>